<dbReference type="Proteomes" id="UP001633002">
    <property type="component" value="Unassembled WGS sequence"/>
</dbReference>
<sequence>MVQCFWDKKKLTWKDSKGAIKLIPKNKRRHLLQNWTPITLLTMTYKIIVIDQDMIFVKLDFMKAYSRVAHEFLWYTFATMGIGANTISRIKGLVVGGTSAVHINWSFMEEFIIMRGVREGCPLAPLLFVMTMQPLMRVLWEEERLGNIKGLNVGEGHSLLNQLFADDTKICITAEEWQFERLKELRGVRTLVQEFSLGLESGWESQTRTHTVGKDSARKGE</sequence>
<dbReference type="InterPro" id="IPR000477">
    <property type="entry name" value="RT_dom"/>
</dbReference>
<evidence type="ECO:0000313" key="2">
    <source>
        <dbReference type="EMBL" id="KAL3698739.1"/>
    </source>
</evidence>
<dbReference type="PANTHER" id="PTHR31635">
    <property type="entry name" value="REVERSE TRANSCRIPTASE DOMAIN-CONTAINING PROTEIN-RELATED"/>
    <property type="match status" value="1"/>
</dbReference>
<dbReference type="PANTHER" id="PTHR31635:SF196">
    <property type="entry name" value="REVERSE TRANSCRIPTASE DOMAIN-CONTAINING PROTEIN-RELATED"/>
    <property type="match status" value="1"/>
</dbReference>
<name>A0ABD3I6Q6_9MARC</name>
<comment type="caution">
    <text evidence="2">The sequence shown here is derived from an EMBL/GenBank/DDBJ whole genome shotgun (WGS) entry which is preliminary data.</text>
</comment>
<dbReference type="AlphaFoldDB" id="A0ABD3I6Q6"/>
<evidence type="ECO:0000313" key="3">
    <source>
        <dbReference type="Proteomes" id="UP001633002"/>
    </source>
</evidence>
<proteinExistence type="predicted"/>
<protein>
    <recommendedName>
        <fullName evidence="1">Reverse transcriptase domain-containing protein</fullName>
    </recommendedName>
</protein>
<accession>A0ABD3I6Q6</accession>
<keyword evidence="3" id="KW-1185">Reference proteome</keyword>
<gene>
    <name evidence="2" type="ORF">R1sor_012815</name>
</gene>
<organism evidence="2 3">
    <name type="scientific">Riccia sorocarpa</name>
    <dbReference type="NCBI Taxonomy" id="122646"/>
    <lineage>
        <taxon>Eukaryota</taxon>
        <taxon>Viridiplantae</taxon>
        <taxon>Streptophyta</taxon>
        <taxon>Embryophyta</taxon>
        <taxon>Marchantiophyta</taxon>
        <taxon>Marchantiopsida</taxon>
        <taxon>Marchantiidae</taxon>
        <taxon>Marchantiales</taxon>
        <taxon>Ricciaceae</taxon>
        <taxon>Riccia</taxon>
    </lineage>
</organism>
<feature type="domain" description="Reverse transcriptase" evidence="1">
    <location>
        <begin position="52"/>
        <end position="177"/>
    </location>
</feature>
<dbReference type="EMBL" id="JBJQOH010000002">
    <property type="protein sequence ID" value="KAL3698739.1"/>
    <property type="molecule type" value="Genomic_DNA"/>
</dbReference>
<evidence type="ECO:0000259" key="1">
    <source>
        <dbReference type="Pfam" id="PF00078"/>
    </source>
</evidence>
<reference evidence="2 3" key="1">
    <citation type="submission" date="2024-09" db="EMBL/GenBank/DDBJ databases">
        <title>Chromosome-scale assembly of Riccia sorocarpa.</title>
        <authorList>
            <person name="Paukszto L."/>
        </authorList>
    </citation>
    <scope>NUCLEOTIDE SEQUENCE [LARGE SCALE GENOMIC DNA]</scope>
    <source>
        <strain evidence="2">LP-2024</strain>
        <tissue evidence="2">Aerial parts of the thallus</tissue>
    </source>
</reference>
<dbReference type="Pfam" id="PF00078">
    <property type="entry name" value="RVT_1"/>
    <property type="match status" value="1"/>
</dbReference>